<proteinExistence type="inferred from homology"/>
<evidence type="ECO:0000259" key="10">
    <source>
        <dbReference type="PROSITE" id="PS50102"/>
    </source>
</evidence>
<accession>F0ZQL5</accession>
<keyword evidence="2 8" id="KW-0507">mRNA processing</keyword>
<dbReference type="GO" id="GO:0030628">
    <property type="term" value="F:pre-mRNA 3'-splice site binding"/>
    <property type="evidence" value="ECO:0000318"/>
    <property type="project" value="GO_Central"/>
</dbReference>
<dbReference type="Gene3D" id="3.30.70.330">
    <property type="match status" value="3"/>
</dbReference>
<dbReference type="SUPFAM" id="SSF54928">
    <property type="entry name" value="RNA-binding domain, RBD"/>
    <property type="match status" value="2"/>
</dbReference>
<feature type="region of interest" description="Disordered" evidence="9">
    <location>
        <begin position="1"/>
        <end position="160"/>
    </location>
</feature>
<keyword evidence="3" id="KW-0677">Repeat</keyword>
<evidence type="ECO:0000313" key="12">
    <source>
        <dbReference type="Proteomes" id="UP000001064"/>
    </source>
</evidence>
<evidence type="ECO:0000256" key="8">
    <source>
        <dbReference type="RuleBase" id="RU364135"/>
    </source>
</evidence>
<dbReference type="RefSeq" id="XP_003289712.1">
    <property type="nucleotide sequence ID" value="XM_003289664.1"/>
</dbReference>
<evidence type="ECO:0000256" key="9">
    <source>
        <dbReference type="SAM" id="MobiDB-lite"/>
    </source>
</evidence>
<dbReference type="AlphaFoldDB" id="F0ZQL5"/>
<feature type="domain" description="RRM" evidence="10">
    <location>
        <begin position="269"/>
        <end position="347"/>
    </location>
</feature>
<dbReference type="CDD" id="cd12232">
    <property type="entry name" value="RRM3_U2AF65"/>
    <property type="match status" value="1"/>
</dbReference>
<dbReference type="SMART" id="SM00360">
    <property type="entry name" value="RRM"/>
    <property type="match status" value="2"/>
</dbReference>
<evidence type="ECO:0000256" key="1">
    <source>
        <dbReference type="ARBA" id="ARBA00004123"/>
    </source>
</evidence>
<dbReference type="GO" id="GO:0008187">
    <property type="term" value="F:poly-pyrimidine tract binding"/>
    <property type="evidence" value="ECO:0000318"/>
    <property type="project" value="GO_Central"/>
</dbReference>
<dbReference type="InterPro" id="IPR000504">
    <property type="entry name" value="RRM_dom"/>
</dbReference>
<dbReference type="FunFam" id="3.30.70.330:FF:000097">
    <property type="entry name" value="U2 snRNP auxiliary factor large subunit"/>
    <property type="match status" value="1"/>
</dbReference>
<dbReference type="VEuPathDB" id="AmoebaDB:DICPUDRAFT_56283"/>
<evidence type="ECO:0000256" key="7">
    <source>
        <dbReference type="PROSITE-ProRule" id="PRU00176"/>
    </source>
</evidence>
<dbReference type="FunFam" id="3.30.70.330:FF:000676">
    <property type="entry name" value="U2 snRNP auxiliary factor large subunit"/>
    <property type="match status" value="1"/>
</dbReference>
<feature type="domain" description="RRM" evidence="10">
    <location>
        <begin position="161"/>
        <end position="243"/>
    </location>
</feature>
<dbReference type="InterPro" id="IPR035979">
    <property type="entry name" value="RBD_domain_sf"/>
</dbReference>
<dbReference type="GeneID" id="10502965"/>
<dbReference type="GO" id="GO:0000245">
    <property type="term" value="P:spliceosomal complex assembly"/>
    <property type="evidence" value="ECO:0000318"/>
    <property type="project" value="GO_Central"/>
</dbReference>
<evidence type="ECO:0000256" key="2">
    <source>
        <dbReference type="ARBA" id="ARBA00022664"/>
    </source>
</evidence>
<dbReference type="KEGG" id="dpp:DICPUDRAFT_56283"/>
<dbReference type="GO" id="GO:0089701">
    <property type="term" value="C:U2AF complex"/>
    <property type="evidence" value="ECO:0000318"/>
    <property type="project" value="GO_Central"/>
</dbReference>
<gene>
    <name evidence="11" type="ORF">DICPUDRAFT_56283</name>
</gene>
<dbReference type="EMBL" id="GL871126">
    <property type="protein sequence ID" value="EGC33787.1"/>
    <property type="molecule type" value="Genomic_DNA"/>
</dbReference>
<feature type="compositionally biased region" description="Basic and acidic residues" evidence="9">
    <location>
        <begin position="1"/>
        <end position="98"/>
    </location>
</feature>
<dbReference type="STRING" id="5786.F0ZQL5"/>
<comment type="similarity">
    <text evidence="8">Belongs to the splicing factor SR family.</text>
</comment>
<comment type="subcellular location">
    <subcellularLocation>
        <location evidence="1 8">Nucleus</location>
    </subcellularLocation>
</comment>
<protein>
    <recommendedName>
        <fullName evidence="8">Splicing factor U2AF subunit</fullName>
    </recommendedName>
    <alternativeName>
        <fullName evidence="8">U2 snRNP auxiliary factor large subunit</fullName>
    </alternativeName>
</protein>
<dbReference type="eggNOG" id="KOG0120">
    <property type="taxonomic scope" value="Eukaryota"/>
</dbReference>
<reference evidence="12" key="1">
    <citation type="journal article" date="2011" name="Genome Biol.">
        <title>Comparative genomics of the social amoebae Dictyostelium discoideum and Dictyostelium purpureum.</title>
        <authorList>
            <consortium name="US DOE Joint Genome Institute (JGI-PGF)"/>
            <person name="Sucgang R."/>
            <person name="Kuo A."/>
            <person name="Tian X."/>
            <person name="Salerno W."/>
            <person name="Parikh A."/>
            <person name="Feasley C.L."/>
            <person name="Dalin E."/>
            <person name="Tu H."/>
            <person name="Huang E."/>
            <person name="Barry K."/>
            <person name="Lindquist E."/>
            <person name="Shapiro H."/>
            <person name="Bruce D."/>
            <person name="Schmutz J."/>
            <person name="Salamov A."/>
            <person name="Fey P."/>
            <person name="Gaudet P."/>
            <person name="Anjard C."/>
            <person name="Babu M.M."/>
            <person name="Basu S."/>
            <person name="Bushmanova Y."/>
            <person name="van der Wel H."/>
            <person name="Katoh-Kurasawa M."/>
            <person name="Dinh C."/>
            <person name="Coutinho P.M."/>
            <person name="Saito T."/>
            <person name="Elias M."/>
            <person name="Schaap P."/>
            <person name="Kay R.R."/>
            <person name="Henrissat B."/>
            <person name="Eichinger L."/>
            <person name="Rivero F."/>
            <person name="Putnam N.H."/>
            <person name="West C.M."/>
            <person name="Loomis W.F."/>
            <person name="Chisholm R.L."/>
            <person name="Shaulsky G."/>
            <person name="Strassmann J.E."/>
            <person name="Queller D.C."/>
            <person name="Kuspa A."/>
            <person name="Grigoriev I.V."/>
        </authorList>
    </citation>
    <scope>NUCLEOTIDE SEQUENCE [LARGE SCALE GENOMIC DNA]</scope>
    <source>
        <strain evidence="12">QSDP1</strain>
    </source>
</reference>
<dbReference type="OMA" id="MTQWDIK"/>
<dbReference type="InterPro" id="IPR012677">
    <property type="entry name" value="Nucleotide-bd_a/b_plait_sf"/>
</dbReference>
<dbReference type="OrthoDB" id="10266058at2759"/>
<feature type="compositionally biased region" description="Polar residues" evidence="9">
    <location>
        <begin position="491"/>
        <end position="501"/>
    </location>
</feature>
<name>F0ZQL5_DICPU</name>
<dbReference type="NCBIfam" id="TIGR01642">
    <property type="entry name" value="U2AF_lg"/>
    <property type="match status" value="1"/>
</dbReference>
<evidence type="ECO:0000256" key="3">
    <source>
        <dbReference type="ARBA" id="ARBA00022737"/>
    </source>
</evidence>
<keyword evidence="6 8" id="KW-0539">Nucleus</keyword>
<keyword evidence="4 7" id="KW-0694">RNA-binding</keyword>
<dbReference type="GO" id="GO:0071004">
    <property type="term" value="C:U2-type prespliceosome"/>
    <property type="evidence" value="ECO:0000318"/>
    <property type="project" value="GO_Central"/>
</dbReference>
<evidence type="ECO:0000256" key="4">
    <source>
        <dbReference type="ARBA" id="ARBA00022884"/>
    </source>
</evidence>
<dbReference type="FunCoup" id="F0ZQL5">
    <property type="interactions" value="622"/>
</dbReference>
<dbReference type="CDD" id="cd12230">
    <property type="entry name" value="RRM1_U2AF65"/>
    <property type="match status" value="1"/>
</dbReference>
<feature type="region of interest" description="Disordered" evidence="9">
    <location>
        <begin position="477"/>
        <end position="501"/>
    </location>
</feature>
<keyword evidence="12" id="KW-1185">Reference proteome</keyword>
<keyword evidence="5 8" id="KW-0508">mRNA splicing</keyword>
<evidence type="ECO:0000256" key="5">
    <source>
        <dbReference type="ARBA" id="ARBA00023187"/>
    </source>
</evidence>
<dbReference type="CDD" id="cd12231">
    <property type="entry name" value="RRM2_U2AF65"/>
    <property type="match status" value="1"/>
</dbReference>
<dbReference type="InterPro" id="IPR006529">
    <property type="entry name" value="U2AF_lg"/>
</dbReference>
<evidence type="ECO:0000313" key="11">
    <source>
        <dbReference type="EMBL" id="EGC33787.1"/>
    </source>
</evidence>
<dbReference type="PROSITE" id="PS50102">
    <property type="entry name" value="RRM"/>
    <property type="match status" value="2"/>
</dbReference>
<dbReference type="InParanoid" id="F0ZQL5"/>
<organism evidence="11 12">
    <name type="scientific">Dictyostelium purpureum</name>
    <name type="common">Slime mold</name>
    <dbReference type="NCBI Taxonomy" id="5786"/>
    <lineage>
        <taxon>Eukaryota</taxon>
        <taxon>Amoebozoa</taxon>
        <taxon>Evosea</taxon>
        <taxon>Eumycetozoa</taxon>
        <taxon>Dictyostelia</taxon>
        <taxon>Dictyosteliales</taxon>
        <taxon>Dictyosteliaceae</taxon>
        <taxon>Dictyostelium</taxon>
    </lineage>
</organism>
<dbReference type="PANTHER" id="PTHR23139">
    <property type="entry name" value="RNA-BINDING PROTEIN"/>
    <property type="match status" value="1"/>
</dbReference>
<dbReference type="Pfam" id="PF00076">
    <property type="entry name" value="RRM_1"/>
    <property type="match status" value="2"/>
</dbReference>
<evidence type="ECO:0000256" key="6">
    <source>
        <dbReference type="ARBA" id="ARBA00023242"/>
    </source>
</evidence>
<feature type="compositionally biased region" description="Low complexity" evidence="9">
    <location>
        <begin position="135"/>
        <end position="154"/>
    </location>
</feature>
<sequence>MEEKEERDKSRDKERSDRDRDRSDRDRDRDRGDRSDRDRDYYRRDRDRDRGDRSDRDRDRNRDRDRDRDRERDRDRSDRSDRDRDRDRERDRERDGYSNKKRSRSPPASRSGRGDPFTATPQSRKSSLWDRQPDQESPPSMSQQVQQQMQQQLDPQKKQSRRIYVGNIPPGITDSELIEFFNAAVLAANLNVKPGPPVVFCQINAPKCFAFIEFRTPEEATNAMRFDGITLKNYTLKIRRPKDYQQSNDPTNTSALPTIVPTNVPDSEHKIFVGGLPSNLNEEQVKTLLSAYGKLKAFNLVKDTNTGISKGYAFCEYLDPDVTDQACASLNGISLADKNLIVQRASIVAQTLSTIRSTVPSSPTTSTTQTSIDNNTKPSRVIQLLNLVDKEDLYDDKEYDNILIDVKEECENFGPTQSLWLPMPSKNPLDVTRIYIEFQQLESSQKACLGLGGKKYNGRTIFSAYYPEDLYYKNSQNINTDNYEDPPNYNGDYNQDYGSDN</sequence>
<comment type="function">
    <text evidence="8">Necessary for the splicing of pre-mRNA.</text>
</comment>
<dbReference type="GO" id="GO:0000243">
    <property type="term" value="C:commitment complex"/>
    <property type="evidence" value="ECO:0000318"/>
    <property type="project" value="GO_Central"/>
</dbReference>
<dbReference type="GO" id="GO:0016607">
    <property type="term" value="C:nuclear speck"/>
    <property type="evidence" value="ECO:0000318"/>
    <property type="project" value="GO_Central"/>
</dbReference>
<dbReference type="Proteomes" id="UP000001064">
    <property type="component" value="Unassembled WGS sequence"/>
</dbReference>